<evidence type="ECO:0000256" key="1">
    <source>
        <dbReference type="ARBA" id="ARBA00004430"/>
    </source>
</evidence>
<accession>A0A2P6TSV2</accession>
<dbReference type="SUPFAM" id="SSF81383">
    <property type="entry name" value="F-box domain"/>
    <property type="match status" value="1"/>
</dbReference>
<comment type="subcellular location">
    <subcellularLocation>
        <location evidence="1">Cytoplasm</location>
        <location evidence="1">Cytoskeleton</location>
        <location evidence="1">Cilium axoneme</location>
    </subcellularLocation>
</comment>
<reference evidence="4 5" key="1">
    <citation type="journal article" date="2018" name="Plant J.">
        <title>Genome sequences of Chlorella sorokiniana UTEX 1602 and Micractinium conductrix SAG 241.80: implications to maltose excretion by a green alga.</title>
        <authorList>
            <person name="Arriola M.B."/>
            <person name="Velmurugan N."/>
            <person name="Zhang Y."/>
            <person name="Plunkett M.H."/>
            <person name="Hondzo H."/>
            <person name="Barney B.M."/>
        </authorList>
    </citation>
    <scope>NUCLEOTIDE SEQUENCE [LARGE SCALE GENOMIC DNA]</scope>
    <source>
        <strain evidence="5">UTEX 1602</strain>
    </source>
</reference>
<proteinExistence type="predicted"/>
<dbReference type="InterPro" id="IPR032675">
    <property type="entry name" value="LRR_dom_sf"/>
</dbReference>
<feature type="region of interest" description="Disordered" evidence="2">
    <location>
        <begin position="1"/>
        <end position="21"/>
    </location>
</feature>
<organism evidence="4 5">
    <name type="scientific">Chlorella sorokiniana</name>
    <name type="common">Freshwater green alga</name>
    <dbReference type="NCBI Taxonomy" id="3076"/>
    <lineage>
        <taxon>Eukaryota</taxon>
        <taxon>Viridiplantae</taxon>
        <taxon>Chlorophyta</taxon>
        <taxon>core chlorophytes</taxon>
        <taxon>Trebouxiophyceae</taxon>
        <taxon>Chlorellales</taxon>
        <taxon>Chlorellaceae</taxon>
        <taxon>Chlorella clade</taxon>
        <taxon>Chlorella</taxon>
    </lineage>
</organism>
<dbReference type="PANTHER" id="PTHR38926">
    <property type="entry name" value="F-BOX DOMAIN CONTAINING PROTEIN, EXPRESSED"/>
    <property type="match status" value="1"/>
</dbReference>
<name>A0A2P6TSV2_CHLSO</name>
<sequence length="486" mass="54149">MSKQRRQQKHRSNTAGPPAPWGTLPTELLVAILGHLTLEERHRAAVCVSKQWHDACYTPALLCKLIIGRGWNDDDSWGLPRLEALCAWLVRRRPVQHADSVWLSLFLPTSTNHEEPAEELSQAAVQERETLAACMAAVSATASSRLRSLELFADCTVLTTAGWPPGLTALTSLSLGNSSGRLSLSPELRSLRGVLDLELYAMEGIEEEHNLPPGVTRLSWDELAGFELPYQLSSLRHLRFLEVSCWKMQPGDFGALAELTSLRHLMLTNACLPDSLYRLTWLRSLHMDAFERQQGLLPGLEGTLPALQQLTALALGDVPLWRPGLVAALGALPHLHRLSLASAWRGYSGRLHGGKRTLPPADMPAPAFLGRLTWLGLDADLLVRNPHLLAAATQLQHLWLLGDGLQRGAYSQPWRRLMKLVRQHPRLRSVSLRPSHDSCGYVEPVVTCSQRRDLEALQRTHPHLTFNDYPATPMSLDDLWLPFFAE</sequence>
<dbReference type="InterPro" id="IPR036047">
    <property type="entry name" value="F-box-like_dom_sf"/>
</dbReference>
<dbReference type="Proteomes" id="UP000239899">
    <property type="component" value="Unassembled WGS sequence"/>
</dbReference>
<evidence type="ECO:0000313" key="5">
    <source>
        <dbReference type="Proteomes" id="UP000239899"/>
    </source>
</evidence>
<feature type="domain" description="F-box" evidence="3">
    <location>
        <begin position="21"/>
        <end position="61"/>
    </location>
</feature>
<dbReference type="SUPFAM" id="SSF52058">
    <property type="entry name" value="L domain-like"/>
    <property type="match status" value="1"/>
</dbReference>
<evidence type="ECO:0000259" key="3">
    <source>
        <dbReference type="Pfam" id="PF12937"/>
    </source>
</evidence>
<comment type="caution">
    <text evidence="4">The sequence shown here is derived from an EMBL/GenBank/DDBJ whole genome shotgun (WGS) entry which is preliminary data.</text>
</comment>
<dbReference type="Gene3D" id="3.80.10.10">
    <property type="entry name" value="Ribonuclease Inhibitor"/>
    <property type="match status" value="1"/>
</dbReference>
<dbReference type="Gene3D" id="1.20.1280.50">
    <property type="match status" value="1"/>
</dbReference>
<evidence type="ECO:0000313" key="4">
    <source>
        <dbReference type="EMBL" id="PRW57145.1"/>
    </source>
</evidence>
<keyword evidence="5" id="KW-1185">Reference proteome</keyword>
<dbReference type="AlphaFoldDB" id="A0A2P6TSV2"/>
<dbReference type="InterPro" id="IPR001810">
    <property type="entry name" value="F-box_dom"/>
</dbReference>
<dbReference type="CDD" id="cd09917">
    <property type="entry name" value="F-box_SF"/>
    <property type="match status" value="1"/>
</dbReference>
<dbReference type="PANTHER" id="PTHR38926:SF5">
    <property type="entry name" value="F-BOX AND LEUCINE-RICH REPEAT PROTEIN 6"/>
    <property type="match status" value="1"/>
</dbReference>
<protein>
    <submittedName>
        <fullName evidence="4">Ras suppressor 1 isoform X1</fullName>
    </submittedName>
</protein>
<gene>
    <name evidence="4" type="ORF">C2E21_3894</name>
</gene>
<evidence type="ECO:0000256" key="2">
    <source>
        <dbReference type="SAM" id="MobiDB-lite"/>
    </source>
</evidence>
<dbReference type="GO" id="GO:0005930">
    <property type="term" value="C:axoneme"/>
    <property type="evidence" value="ECO:0007669"/>
    <property type="project" value="UniProtKB-SubCell"/>
</dbReference>
<dbReference type="EMBL" id="LHPG02000007">
    <property type="protein sequence ID" value="PRW57145.1"/>
    <property type="molecule type" value="Genomic_DNA"/>
</dbReference>
<dbReference type="OrthoDB" id="10454504at2759"/>
<dbReference type="Pfam" id="PF12937">
    <property type="entry name" value="F-box-like"/>
    <property type="match status" value="1"/>
</dbReference>
<feature type="compositionally biased region" description="Basic residues" evidence="2">
    <location>
        <begin position="1"/>
        <end position="12"/>
    </location>
</feature>